<dbReference type="InterPro" id="IPR032710">
    <property type="entry name" value="NTF2-like_dom_sf"/>
</dbReference>
<sequence length="290" mass="32767">MKYVLKTCMFLLLGIGVCHAQEFSDKDLQSLVEAERTFSQMAKEKNTRDAFITFFNDDVITSAPGKGPIKGKKHLEEQAPNETWLYWYPVYSDIAASGDFGYNTGPWEFRPKRTDETPVAFGEFVSIWKKNAQGEWKVAVDIGISHKAPKTTPSLTTSAIKLKPSKRVSKTGKDELLKVEQKFISDLAQKGNAAYEKQLSNEARLYRAGREPITTSAEVQQFLRTQQSKVTYTFVDGEAASSNDLAYVYGKASVELVVDGVTKTRQCSYMRFWKKEDGKHWKIVLDLLSD</sequence>
<reference evidence="3 4" key="1">
    <citation type="submission" date="2021-05" db="EMBL/GenBank/DDBJ databases">
        <title>A Polyphasic approach of four new species of the genus Ohtaekwangia: Ohtaekwangia histidinii sp. nov., Ohtaekwangia cretensis sp. nov., Ohtaekwangia indiensis sp. nov., Ohtaekwangia reichenbachii sp. nov. from diverse environment.</title>
        <authorList>
            <person name="Octaviana S."/>
        </authorList>
    </citation>
    <scope>NUCLEOTIDE SEQUENCE [LARGE SCALE GENOMIC DNA]</scope>
    <source>
        <strain evidence="3 4">PWU4</strain>
    </source>
</reference>
<evidence type="ECO:0000256" key="1">
    <source>
        <dbReference type="SAM" id="SignalP"/>
    </source>
</evidence>
<organism evidence="3 4">
    <name type="scientific">Chryseosolibacter histidini</name>
    <dbReference type="NCBI Taxonomy" id="2782349"/>
    <lineage>
        <taxon>Bacteria</taxon>
        <taxon>Pseudomonadati</taxon>
        <taxon>Bacteroidota</taxon>
        <taxon>Cytophagia</taxon>
        <taxon>Cytophagales</taxon>
        <taxon>Chryseotaleaceae</taxon>
        <taxon>Chryseosolibacter</taxon>
    </lineage>
</organism>
<feature type="domain" description="DUF4440" evidence="2">
    <location>
        <begin position="35"/>
        <end position="138"/>
    </location>
</feature>
<evidence type="ECO:0000259" key="2">
    <source>
        <dbReference type="Pfam" id="PF14534"/>
    </source>
</evidence>
<gene>
    <name evidence="3" type="ORF">KK083_18495</name>
</gene>
<dbReference type="InterPro" id="IPR027843">
    <property type="entry name" value="DUF4440"/>
</dbReference>
<dbReference type="RefSeq" id="WP_254165909.1">
    <property type="nucleotide sequence ID" value="NZ_JAHESF010000019.1"/>
</dbReference>
<dbReference type="SUPFAM" id="SSF54427">
    <property type="entry name" value="NTF2-like"/>
    <property type="match status" value="2"/>
</dbReference>
<comment type="caution">
    <text evidence="3">The sequence shown here is derived from an EMBL/GenBank/DDBJ whole genome shotgun (WGS) entry which is preliminary data.</text>
</comment>
<dbReference type="Gene3D" id="3.10.450.50">
    <property type="match status" value="2"/>
</dbReference>
<evidence type="ECO:0000313" key="3">
    <source>
        <dbReference type="EMBL" id="MBT1698889.1"/>
    </source>
</evidence>
<dbReference type="Pfam" id="PF14534">
    <property type="entry name" value="DUF4440"/>
    <property type="match status" value="2"/>
</dbReference>
<dbReference type="EMBL" id="JAHESF010000019">
    <property type="protein sequence ID" value="MBT1698889.1"/>
    <property type="molecule type" value="Genomic_DNA"/>
</dbReference>
<accession>A0AAP2GKB9</accession>
<name>A0AAP2GKB9_9BACT</name>
<protein>
    <submittedName>
        <fullName evidence="3">DUF4440 domain-containing protein</fullName>
    </submittedName>
</protein>
<keyword evidence="4" id="KW-1185">Reference proteome</keyword>
<dbReference type="AlphaFoldDB" id="A0AAP2GKB9"/>
<keyword evidence="1" id="KW-0732">Signal</keyword>
<evidence type="ECO:0000313" key="4">
    <source>
        <dbReference type="Proteomes" id="UP001319200"/>
    </source>
</evidence>
<feature type="chain" id="PRO_5043020010" evidence="1">
    <location>
        <begin position="21"/>
        <end position="290"/>
    </location>
</feature>
<dbReference type="Proteomes" id="UP001319200">
    <property type="component" value="Unassembled WGS sequence"/>
</dbReference>
<feature type="signal peptide" evidence="1">
    <location>
        <begin position="1"/>
        <end position="20"/>
    </location>
</feature>
<proteinExistence type="predicted"/>
<feature type="domain" description="DUF4440" evidence="2">
    <location>
        <begin position="176"/>
        <end position="283"/>
    </location>
</feature>